<dbReference type="InterPro" id="IPR003732">
    <property type="entry name" value="Daa-tRNA_deacyls_DTD"/>
</dbReference>
<dbReference type="InterPro" id="IPR023509">
    <property type="entry name" value="DTD-like_sf"/>
</dbReference>
<accession>X6NRE3</accession>
<dbReference type="GO" id="GO:0005737">
    <property type="term" value="C:cytoplasm"/>
    <property type="evidence" value="ECO:0007669"/>
    <property type="project" value="InterPro"/>
</dbReference>
<evidence type="ECO:0000256" key="2">
    <source>
        <dbReference type="ARBA" id="ARBA00013056"/>
    </source>
</evidence>
<evidence type="ECO:0000256" key="5">
    <source>
        <dbReference type="SAM" id="Phobius"/>
    </source>
</evidence>
<evidence type="ECO:0000313" key="6">
    <source>
        <dbReference type="EMBL" id="ETO27887.1"/>
    </source>
</evidence>
<dbReference type="EC" id="3.1.1.96" evidence="2"/>
<dbReference type="Pfam" id="PF02580">
    <property type="entry name" value="Tyr_Deacylase"/>
    <property type="match status" value="2"/>
</dbReference>
<comment type="similarity">
    <text evidence="1">Belongs to the DTD family.</text>
</comment>
<dbReference type="Gene3D" id="3.50.80.10">
    <property type="entry name" value="D-tyrosyl-tRNA(Tyr) deacylase"/>
    <property type="match status" value="1"/>
</dbReference>
<sequence>MIGNIFMKNEYTVVSRASVTVESKVISSIERGLMILVGITQDDKELHAKKLCVFFFGSNDDFYKFVLNMRLWPDAEQRPWKTSIVDQQYKILFGEIRIYIIYISTLSSLLLFFFYKYDCIVSQFTLYARMKGTKPDYSHAMNPKDAKGLYDKLLEIARQEYAPDKIAGFFNK</sequence>
<comment type="catalytic activity">
    <reaction evidence="4">
        <text>a D-aminoacyl-tRNA + H2O = a tRNA + a D-alpha-amino acid + H(+)</text>
        <dbReference type="Rhea" id="RHEA:13953"/>
        <dbReference type="Rhea" id="RHEA-COMP:10123"/>
        <dbReference type="Rhea" id="RHEA-COMP:10124"/>
        <dbReference type="ChEBI" id="CHEBI:15377"/>
        <dbReference type="ChEBI" id="CHEBI:15378"/>
        <dbReference type="ChEBI" id="CHEBI:59871"/>
        <dbReference type="ChEBI" id="CHEBI:78442"/>
        <dbReference type="ChEBI" id="CHEBI:79333"/>
        <dbReference type="EC" id="3.1.1.96"/>
    </reaction>
</comment>
<name>X6NRE3_RETFI</name>
<dbReference type="EMBL" id="ASPP01006979">
    <property type="protein sequence ID" value="ETO27887.1"/>
    <property type="molecule type" value="Genomic_DNA"/>
</dbReference>
<evidence type="ECO:0000256" key="4">
    <source>
        <dbReference type="ARBA" id="ARBA00048018"/>
    </source>
</evidence>
<comment type="caution">
    <text evidence="6">The sequence shown here is derived from an EMBL/GenBank/DDBJ whole genome shotgun (WGS) entry which is preliminary data.</text>
</comment>
<keyword evidence="5" id="KW-0472">Membrane</keyword>
<evidence type="ECO:0000256" key="1">
    <source>
        <dbReference type="ARBA" id="ARBA00009673"/>
    </source>
</evidence>
<dbReference type="SUPFAM" id="SSF69500">
    <property type="entry name" value="DTD-like"/>
    <property type="match status" value="2"/>
</dbReference>
<protein>
    <recommendedName>
        <fullName evidence="2">D-aminoacyl-tRNA deacylase</fullName>
        <ecNumber evidence="2">3.1.1.96</ecNumber>
    </recommendedName>
</protein>
<keyword evidence="5" id="KW-0812">Transmembrane</keyword>
<comment type="catalytic activity">
    <reaction evidence="3">
        <text>glycyl-tRNA(Ala) + H2O = tRNA(Ala) + glycine + H(+)</text>
        <dbReference type="Rhea" id="RHEA:53744"/>
        <dbReference type="Rhea" id="RHEA-COMP:9657"/>
        <dbReference type="Rhea" id="RHEA-COMP:13640"/>
        <dbReference type="ChEBI" id="CHEBI:15377"/>
        <dbReference type="ChEBI" id="CHEBI:15378"/>
        <dbReference type="ChEBI" id="CHEBI:57305"/>
        <dbReference type="ChEBI" id="CHEBI:78442"/>
        <dbReference type="ChEBI" id="CHEBI:78522"/>
        <dbReference type="EC" id="3.1.1.96"/>
    </reaction>
</comment>
<dbReference type="OrthoDB" id="275783at2759"/>
<organism evidence="6 7">
    <name type="scientific">Reticulomyxa filosa</name>
    <dbReference type="NCBI Taxonomy" id="46433"/>
    <lineage>
        <taxon>Eukaryota</taxon>
        <taxon>Sar</taxon>
        <taxon>Rhizaria</taxon>
        <taxon>Retaria</taxon>
        <taxon>Foraminifera</taxon>
        <taxon>Monothalamids</taxon>
        <taxon>Reticulomyxidae</taxon>
        <taxon>Reticulomyxa</taxon>
    </lineage>
</organism>
<evidence type="ECO:0000313" key="7">
    <source>
        <dbReference type="Proteomes" id="UP000023152"/>
    </source>
</evidence>
<dbReference type="AlphaFoldDB" id="X6NRE3"/>
<dbReference type="PANTHER" id="PTHR10472">
    <property type="entry name" value="D-TYROSYL-TRNA TYR DEACYLASE"/>
    <property type="match status" value="1"/>
</dbReference>
<dbReference type="Proteomes" id="UP000023152">
    <property type="component" value="Unassembled WGS sequence"/>
</dbReference>
<dbReference type="GO" id="GO:0051500">
    <property type="term" value="F:D-tyrosyl-tRNA(Tyr) deacylase activity"/>
    <property type="evidence" value="ECO:0007669"/>
    <property type="project" value="TreeGrafter"/>
</dbReference>
<reference evidence="6 7" key="1">
    <citation type="journal article" date="2013" name="Curr. Biol.">
        <title>The Genome of the Foraminiferan Reticulomyxa filosa.</title>
        <authorList>
            <person name="Glockner G."/>
            <person name="Hulsmann N."/>
            <person name="Schleicher M."/>
            <person name="Noegel A.A."/>
            <person name="Eichinger L."/>
            <person name="Gallinger C."/>
            <person name="Pawlowski J."/>
            <person name="Sierra R."/>
            <person name="Euteneuer U."/>
            <person name="Pillet L."/>
            <person name="Moustafa A."/>
            <person name="Platzer M."/>
            <person name="Groth M."/>
            <person name="Szafranski K."/>
            <person name="Schliwa M."/>
        </authorList>
    </citation>
    <scope>NUCLEOTIDE SEQUENCE [LARGE SCALE GENOMIC DNA]</scope>
</reference>
<gene>
    <name evidence="6" type="ORF">RFI_09241</name>
</gene>
<feature type="transmembrane region" description="Helical" evidence="5">
    <location>
        <begin position="96"/>
        <end position="115"/>
    </location>
</feature>
<proteinExistence type="inferred from homology"/>
<evidence type="ECO:0000256" key="3">
    <source>
        <dbReference type="ARBA" id="ARBA00047676"/>
    </source>
</evidence>
<dbReference type="PANTHER" id="PTHR10472:SF5">
    <property type="entry name" value="D-AMINOACYL-TRNA DEACYLASE 1"/>
    <property type="match status" value="1"/>
</dbReference>
<keyword evidence="5" id="KW-1133">Transmembrane helix</keyword>
<keyword evidence="7" id="KW-1185">Reference proteome</keyword>